<dbReference type="PROSITE" id="PS50168">
    <property type="entry name" value="DED"/>
    <property type="match status" value="2"/>
</dbReference>
<organism evidence="5 6">
    <name type="scientific">Porites lobata</name>
    <dbReference type="NCBI Taxonomy" id="104759"/>
    <lineage>
        <taxon>Eukaryota</taxon>
        <taxon>Metazoa</taxon>
        <taxon>Cnidaria</taxon>
        <taxon>Anthozoa</taxon>
        <taxon>Hexacorallia</taxon>
        <taxon>Scleractinia</taxon>
        <taxon>Fungiina</taxon>
        <taxon>Poritidae</taxon>
        <taxon>Porites</taxon>
    </lineage>
</organism>
<reference evidence="5 6" key="1">
    <citation type="submission" date="2022-05" db="EMBL/GenBank/DDBJ databases">
        <authorList>
            <consortium name="Genoscope - CEA"/>
            <person name="William W."/>
        </authorList>
    </citation>
    <scope>NUCLEOTIDE SEQUENCE [LARGE SCALE GENOMIC DNA]</scope>
</reference>
<dbReference type="PANTHER" id="PTHR48169:SF7">
    <property type="entry name" value="CASPASE 10"/>
    <property type="match status" value="1"/>
</dbReference>
<sequence>MPEIEYNNLLYQISKRLDDMNVGEQLLVMCRGKVTARSGEEFQTFSLFEELEQKGHLSPDHLVLLKGMLKGVNEWTLFDEVEKFETKRKEYNNLLEQIVRVLDELNELERLVSICGEKITEESQGNVHDVRSLFKELEGNDWLGIDCLDTVKEILTQMEKNELLKEVEEFELRRSSENKFRKRKAQAASFVSSVRDKVAGVLNIKTVFKAVNVGFKIASSLALLLRDSTYDQLVAAVNNSVLPAGANLIQISEGCVSLKVQVVNLSALETLWRLYQDGTLEASLQALFVTDEMRELAGGEQVQAIVTIEPQEYEKARNELAAFEAQEDPDHEGKEMKRPKYLDQEKFSYVQNYLEKSEAHSVTTEPSDSGLPRSHGTLSELGMQEISDSSSKLCLKDLSKEVTTELTSRLLGDPTALDRFYRAFGLDSTKFYSRREQWSIRELFPETPIKMLKEVFEALKLYDLVELLERATKPRTLHPALSLKEIETLQDASDRPTKFYSKAEVLIIHVNENVARNDAEKIGTFFKALNSQTQVTSLSMEPRKKLVDELSWLRREIQAGIEQERSLDFHKDTNVFTVHTSIDAPLEESVRVPKRVKLRDFFSAPRYVYSSGHKTERELVEEREQRMKENDTKMMQIKEKQEELKMIEEKFVMAVSTAIDKWVEHANDEGWLISFV</sequence>
<evidence type="ECO:0000313" key="5">
    <source>
        <dbReference type="EMBL" id="CAH3137597.1"/>
    </source>
</evidence>
<name>A0ABN8P8E6_9CNID</name>
<gene>
    <name evidence="5" type="ORF">PLOB_00039074</name>
</gene>
<keyword evidence="1" id="KW-0053">Apoptosis</keyword>
<dbReference type="SMART" id="SM00031">
    <property type="entry name" value="DED"/>
    <property type="match status" value="2"/>
</dbReference>
<feature type="domain" description="DED" evidence="4">
    <location>
        <begin position="90"/>
        <end position="169"/>
    </location>
</feature>
<accession>A0ABN8P8E6</accession>
<dbReference type="Proteomes" id="UP001159405">
    <property type="component" value="Unassembled WGS sequence"/>
</dbReference>
<feature type="domain" description="DED" evidence="4">
    <location>
        <begin position="5"/>
        <end position="83"/>
    </location>
</feature>
<evidence type="ECO:0000313" key="6">
    <source>
        <dbReference type="Proteomes" id="UP001159405"/>
    </source>
</evidence>
<evidence type="ECO:0000256" key="3">
    <source>
        <dbReference type="SAM" id="MobiDB-lite"/>
    </source>
</evidence>
<feature type="coiled-coil region" evidence="2">
    <location>
        <begin position="81"/>
        <end position="111"/>
    </location>
</feature>
<comment type="caution">
    <text evidence="5">The sequence shown here is derived from an EMBL/GenBank/DDBJ whole genome shotgun (WGS) entry which is preliminary data.</text>
</comment>
<dbReference type="InterPro" id="IPR049341">
    <property type="entry name" value="TRADD-like_N"/>
</dbReference>
<dbReference type="EMBL" id="CALNXK010000059">
    <property type="protein sequence ID" value="CAH3137597.1"/>
    <property type="molecule type" value="Genomic_DNA"/>
</dbReference>
<dbReference type="Gene3D" id="1.10.533.10">
    <property type="entry name" value="Death Domain, Fas"/>
    <property type="match status" value="2"/>
</dbReference>
<dbReference type="SUPFAM" id="SSF47986">
    <property type="entry name" value="DEATH domain"/>
    <property type="match status" value="2"/>
</dbReference>
<dbReference type="Pfam" id="PF01335">
    <property type="entry name" value="DED"/>
    <property type="match status" value="1"/>
</dbReference>
<evidence type="ECO:0000256" key="2">
    <source>
        <dbReference type="SAM" id="Coils"/>
    </source>
</evidence>
<proteinExistence type="predicted"/>
<keyword evidence="2" id="KW-0175">Coiled coil</keyword>
<dbReference type="InterPro" id="IPR001875">
    <property type="entry name" value="DED_dom"/>
</dbReference>
<dbReference type="InterPro" id="IPR011029">
    <property type="entry name" value="DEATH-like_dom_sf"/>
</dbReference>
<evidence type="ECO:0000256" key="1">
    <source>
        <dbReference type="ARBA" id="ARBA00022703"/>
    </source>
</evidence>
<protein>
    <recommendedName>
        <fullName evidence="4">DED domain-containing protein</fullName>
    </recommendedName>
</protein>
<evidence type="ECO:0000259" key="4">
    <source>
        <dbReference type="PROSITE" id="PS50168"/>
    </source>
</evidence>
<dbReference type="Pfam" id="PF20694">
    <property type="entry name" value="TRADD-like_N"/>
    <property type="match status" value="1"/>
</dbReference>
<dbReference type="PANTHER" id="PTHR48169">
    <property type="entry name" value="DED DOMAIN-CONTAINING PROTEIN"/>
    <property type="match status" value="1"/>
</dbReference>
<keyword evidence="6" id="KW-1185">Reference proteome</keyword>
<feature type="region of interest" description="Disordered" evidence="3">
    <location>
        <begin position="358"/>
        <end position="377"/>
    </location>
</feature>